<dbReference type="SUPFAM" id="SSF53335">
    <property type="entry name" value="S-adenosyl-L-methionine-dependent methyltransferases"/>
    <property type="match status" value="1"/>
</dbReference>
<evidence type="ECO:0000313" key="2">
    <source>
        <dbReference type="EMBL" id="VYT87540.1"/>
    </source>
</evidence>
<dbReference type="InterPro" id="IPR029063">
    <property type="entry name" value="SAM-dependent_MTases_sf"/>
</dbReference>
<accession>A0A6N3AD84</accession>
<name>A0A6N3AD84_MEDGN</name>
<proteinExistence type="predicted"/>
<gene>
    <name evidence="2" type="ORF">RGLFYP19_00929</name>
</gene>
<evidence type="ECO:0000259" key="1">
    <source>
        <dbReference type="Pfam" id="PF06634"/>
    </source>
</evidence>
<organism evidence="2">
    <name type="scientific">Mediterraneibacter gnavus</name>
    <name type="common">Ruminococcus gnavus</name>
    <dbReference type="NCBI Taxonomy" id="33038"/>
    <lineage>
        <taxon>Bacteria</taxon>
        <taxon>Bacillati</taxon>
        <taxon>Bacillota</taxon>
        <taxon>Clostridia</taxon>
        <taxon>Lachnospirales</taxon>
        <taxon>Lachnospiraceae</taxon>
        <taxon>Mediterraneibacter</taxon>
    </lineage>
</organism>
<reference evidence="2" key="1">
    <citation type="submission" date="2019-11" db="EMBL/GenBank/DDBJ databases">
        <authorList>
            <person name="Feng L."/>
        </authorList>
    </citation>
    <scope>NUCLEOTIDE SEQUENCE</scope>
    <source>
        <strain evidence="2">RgnavusLFYP19</strain>
    </source>
</reference>
<dbReference type="Pfam" id="PF06634">
    <property type="entry name" value="DUF1156"/>
    <property type="match status" value="1"/>
</dbReference>
<dbReference type="EMBL" id="CACRUK010000011">
    <property type="protein sequence ID" value="VYT87540.1"/>
    <property type="molecule type" value="Genomic_DNA"/>
</dbReference>
<feature type="domain" description="DUF1156" evidence="1">
    <location>
        <begin position="8"/>
        <end position="58"/>
    </location>
</feature>
<protein>
    <recommendedName>
        <fullName evidence="1">DUF1156 domain-containing protein</fullName>
    </recommendedName>
</protein>
<sequence>MKKLIETALPLSEINRKTIGERTSAIGHPGNLHMWWGRSPRYSSTIALLSSVIDASDDEEELVRRMGRLKNDEYVDFGNKPIIFDPFSGFGGIPLAAQELGFPIIAGDLNPVAVILTKAAAEIPQRFMERTAVNPNANKLVYAQAEGLAEDVLYYGKWLRDQAQEKLKNLYPNDEAGKPAAWIWARTVKCPNPACGCQMPMVSSFVINNKTGREAWAEPIVENGKVHFSVHEGKCPSEKETNKYRNYGAKFRCPACGEITADDYVKKMGLSQQLGSQMMAMVIETENGKVYKAPSPAQEDAADVPFPEDIPNGTIPDNAHWFSPPGFGLTEYQNLFSARQMTMLTTFCDLLKDVQDKVSIDAMTAGYSSDEKQLCDGGSGALAYGQAVSVYLAFVIDKMADRNTTVCTWNSSGGNPRATFGRQAIPMAWNFAEGNPFSTITGNFDTALKNIVAAINKLPCGSQCSVYQGNAITVEFPKNVLICTELPYYKNIGYAHLSDFFYIWLRRSLKPIFPELFSQIVTLKEELSTVGQYYGEEQTVLEQQYRQDMEEILKKMYVSASEEYPSLLFFEYHKADEAAIHQIYENISAPSAWENMLESILSAGFLITAIWPMRNEVYSEKADATRTLIVVRKAEKQNQMTRRNFINLLKRELPVKLDLLFLGEIDEQDRYLAAMGLGLQVFTRYKKILNADASAMSVHDALQIIYQETKDYIDQRFNTGLSADAITKED</sequence>
<dbReference type="AlphaFoldDB" id="A0A6N3AD84"/>
<dbReference type="InterPro" id="IPR009537">
    <property type="entry name" value="DUF1156"/>
</dbReference>
<dbReference type="RefSeq" id="WP_421929901.1">
    <property type="nucleotide sequence ID" value="NZ_CACRUK010000011.1"/>
</dbReference>